<protein>
    <submittedName>
        <fullName evidence="1">Uncharacterized protein</fullName>
    </submittedName>
</protein>
<accession>G4T6M7</accession>
<name>G4T6M7_SERID</name>
<organism evidence="1 2">
    <name type="scientific">Serendipita indica (strain DSM 11827)</name>
    <name type="common">Root endophyte fungus</name>
    <name type="synonym">Piriformospora indica</name>
    <dbReference type="NCBI Taxonomy" id="1109443"/>
    <lineage>
        <taxon>Eukaryota</taxon>
        <taxon>Fungi</taxon>
        <taxon>Dikarya</taxon>
        <taxon>Basidiomycota</taxon>
        <taxon>Agaricomycotina</taxon>
        <taxon>Agaricomycetes</taxon>
        <taxon>Sebacinales</taxon>
        <taxon>Serendipitaceae</taxon>
        <taxon>Serendipita</taxon>
    </lineage>
</organism>
<dbReference type="InParanoid" id="G4T6M7"/>
<dbReference type="AlphaFoldDB" id="G4T6M7"/>
<evidence type="ECO:0000313" key="2">
    <source>
        <dbReference type="Proteomes" id="UP000007148"/>
    </source>
</evidence>
<evidence type="ECO:0000313" key="1">
    <source>
        <dbReference type="EMBL" id="CCA66970.1"/>
    </source>
</evidence>
<sequence length="90" mass="9601">MCHSLLGSATKECSIHRTISPDPEYSVTGLVSVSNGSESVYAPDACSGERGLHPATTTSGLRVCTLPVGREEMSKLWQHGSQPTDKLSRI</sequence>
<keyword evidence="2" id="KW-1185">Reference proteome</keyword>
<dbReference type="EMBL" id="CAFZ01000008">
    <property type="protein sequence ID" value="CCA66970.1"/>
    <property type="molecule type" value="Genomic_DNA"/>
</dbReference>
<proteinExistence type="predicted"/>
<comment type="caution">
    <text evidence="1">The sequence shown here is derived from an EMBL/GenBank/DDBJ whole genome shotgun (WGS) entry which is preliminary data.</text>
</comment>
<gene>
    <name evidence="1" type="ORF">PIIN_00807</name>
</gene>
<dbReference type="HOGENOM" id="CLU_2441677_0_0_1"/>
<reference evidence="1 2" key="1">
    <citation type="journal article" date="2011" name="PLoS Pathog.">
        <title>Endophytic Life Strategies Decoded by Genome and Transcriptome Analyses of the Mutualistic Root Symbiont Piriformospora indica.</title>
        <authorList>
            <person name="Zuccaro A."/>
            <person name="Lahrmann U."/>
            <person name="Guldener U."/>
            <person name="Langen G."/>
            <person name="Pfiffi S."/>
            <person name="Biedenkopf D."/>
            <person name="Wong P."/>
            <person name="Samans B."/>
            <person name="Grimm C."/>
            <person name="Basiewicz M."/>
            <person name="Murat C."/>
            <person name="Martin F."/>
            <person name="Kogel K.H."/>
        </authorList>
    </citation>
    <scope>NUCLEOTIDE SEQUENCE [LARGE SCALE GENOMIC DNA]</scope>
    <source>
        <strain evidence="1 2">DSM 11827</strain>
    </source>
</reference>
<dbReference type="Proteomes" id="UP000007148">
    <property type="component" value="Unassembled WGS sequence"/>
</dbReference>